<proteinExistence type="predicted"/>
<name>A0A3S3U841_9RHOB</name>
<dbReference type="InterPro" id="IPR011250">
    <property type="entry name" value="OMP/PagP_B-barrel"/>
</dbReference>
<evidence type="ECO:0000313" key="3">
    <source>
        <dbReference type="EMBL" id="RWY39171.1"/>
    </source>
</evidence>
<dbReference type="Proteomes" id="UP000287168">
    <property type="component" value="Unassembled WGS sequence"/>
</dbReference>
<evidence type="ECO:0000256" key="1">
    <source>
        <dbReference type="ARBA" id="ARBA00022729"/>
    </source>
</evidence>
<organism evidence="3 4">
    <name type="scientific">Falsigemmobacter intermedius</name>
    <dbReference type="NCBI Taxonomy" id="1553448"/>
    <lineage>
        <taxon>Bacteria</taxon>
        <taxon>Pseudomonadati</taxon>
        <taxon>Pseudomonadota</taxon>
        <taxon>Alphaproteobacteria</taxon>
        <taxon>Rhodobacterales</taxon>
        <taxon>Paracoccaceae</taxon>
        <taxon>Falsigemmobacter</taxon>
    </lineage>
</organism>
<keyword evidence="1" id="KW-0732">Signal</keyword>
<dbReference type="AlphaFoldDB" id="A0A3S3U841"/>
<accession>A0A3S3U841</accession>
<dbReference type="EMBL" id="SBLC01000025">
    <property type="protein sequence ID" value="RWY39171.1"/>
    <property type="molecule type" value="Genomic_DNA"/>
</dbReference>
<dbReference type="SUPFAM" id="SSF56925">
    <property type="entry name" value="OMPA-like"/>
    <property type="match status" value="1"/>
</dbReference>
<protein>
    <submittedName>
        <fullName evidence="3">Porin family protein</fullName>
    </submittedName>
</protein>
<dbReference type="Pfam" id="PF13505">
    <property type="entry name" value="OMP_b-brl"/>
    <property type="match status" value="1"/>
</dbReference>
<feature type="domain" description="Outer membrane protein beta-barrel" evidence="2">
    <location>
        <begin position="23"/>
        <end position="186"/>
    </location>
</feature>
<dbReference type="OrthoDB" id="268975at2"/>
<sequence length="186" mass="18850">MAFGSPAWAGGPTVVVAEPVIAAPVLVAAPSVNWTGGYVGALLGYGKLETGEPRSSNSTGVGALTAGYDHDFGQWVLGGELMAAPGAGVEIGGREVENFLGARVKAGYKMDPSGRWLGQGSLGYARVSHEAVGGGDSRHTSAPMFGLGVSYLHSSNVSLSGEVLAIRDGSGGPRGTTLLLGAQYRF</sequence>
<dbReference type="RefSeq" id="WP_128490199.1">
    <property type="nucleotide sequence ID" value="NZ_JBHLXB010000014.1"/>
</dbReference>
<comment type="caution">
    <text evidence="3">The sequence shown here is derived from an EMBL/GenBank/DDBJ whole genome shotgun (WGS) entry which is preliminary data.</text>
</comment>
<evidence type="ECO:0000259" key="2">
    <source>
        <dbReference type="Pfam" id="PF13505"/>
    </source>
</evidence>
<reference evidence="3 4" key="1">
    <citation type="journal article" date="2015" name="Int. J. Syst. Evol. Microbiol.">
        <title>Gemmobacter intermedius sp. nov., isolated from a white stork (Ciconia ciconia).</title>
        <authorList>
            <person name="Kampfer P."/>
            <person name="Jerzak L."/>
            <person name="Wilharm G."/>
            <person name="Golke J."/>
            <person name="Busse H.J."/>
            <person name="Glaeser S.P."/>
        </authorList>
    </citation>
    <scope>NUCLEOTIDE SEQUENCE [LARGE SCALE GENOMIC DNA]</scope>
    <source>
        <strain evidence="3 4">119/4</strain>
    </source>
</reference>
<dbReference type="InterPro" id="IPR027385">
    <property type="entry name" value="Beta-barrel_OMP"/>
</dbReference>
<keyword evidence="4" id="KW-1185">Reference proteome</keyword>
<dbReference type="Gene3D" id="2.40.160.20">
    <property type="match status" value="1"/>
</dbReference>
<gene>
    <name evidence="3" type="ORF">EP867_14460</name>
</gene>
<evidence type="ECO:0000313" key="4">
    <source>
        <dbReference type="Proteomes" id="UP000287168"/>
    </source>
</evidence>